<name>A0ACB7VA61_DIOAL</name>
<dbReference type="EMBL" id="CM037020">
    <property type="protein sequence ID" value="KAH7670570.1"/>
    <property type="molecule type" value="Genomic_DNA"/>
</dbReference>
<evidence type="ECO:0000313" key="2">
    <source>
        <dbReference type="Proteomes" id="UP000827976"/>
    </source>
</evidence>
<protein>
    <submittedName>
        <fullName evidence="1">Uncharacterized protein</fullName>
    </submittedName>
</protein>
<comment type="caution">
    <text evidence="1">The sequence shown here is derived from an EMBL/GenBank/DDBJ whole genome shotgun (WGS) entry which is preliminary data.</text>
</comment>
<reference evidence="2" key="1">
    <citation type="journal article" date="2022" name="Nat. Commun.">
        <title>Chromosome evolution and the genetic basis of agronomically important traits in greater yam.</title>
        <authorList>
            <person name="Bredeson J.V."/>
            <person name="Lyons J.B."/>
            <person name="Oniyinde I.O."/>
            <person name="Okereke N.R."/>
            <person name="Kolade O."/>
            <person name="Nnabue I."/>
            <person name="Nwadili C.O."/>
            <person name="Hribova E."/>
            <person name="Parker M."/>
            <person name="Nwogha J."/>
            <person name="Shu S."/>
            <person name="Carlson J."/>
            <person name="Kariba R."/>
            <person name="Muthemba S."/>
            <person name="Knop K."/>
            <person name="Barton G.J."/>
            <person name="Sherwood A.V."/>
            <person name="Lopez-Montes A."/>
            <person name="Asiedu R."/>
            <person name="Jamnadass R."/>
            <person name="Muchugi A."/>
            <person name="Goodstein D."/>
            <person name="Egesi C.N."/>
            <person name="Featherston J."/>
            <person name="Asfaw A."/>
            <person name="Simpson G.G."/>
            <person name="Dolezel J."/>
            <person name="Hendre P.S."/>
            <person name="Van Deynze A."/>
            <person name="Kumar P.L."/>
            <person name="Obidiegwu J.E."/>
            <person name="Bhattacharjee R."/>
            <person name="Rokhsar D.S."/>
        </authorList>
    </citation>
    <scope>NUCLEOTIDE SEQUENCE [LARGE SCALE GENOMIC DNA]</scope>
    <source>
        <strain evidence="2">cv. TDa95/00328</strain>
    </source>
</reference>
<evidence type="ECO:0000313" key="1">
    <source>
        <dbReference type="EMBL" id="KAH7670570.1"/>
    </source>
</evidence>
<gene>
    <name evidence="1" type="ORF">IHE45_10G036100</name>
</gene>
<dbReference type="Proteomes" id="UP000827976">
    <property type="component" value="Chromosome 10"/>
</dbReference>
<sequence length="100" mass="11285">MSVGNVSATLNGIPVLNGTNFKIWKNNVTLVLGCMDLDFALREPCPAPLKDQSSLEDRRVFERWEGSNCISLMIIKNTIPKTFLDTMSKENDVRHFLNTL</sequence>
<organism evidence="1 2">
    <name type="scientific">Dioscorea alata</name>
    <name type="common">Purple yam</name>
    <dbReference type="NCBI Taxonomy" id="55571"/>
    <lineage>
        <taxon>Eukaryota</taxon>
        <taxon>Viridiplantae</taxon>
        <taxon>Streptophyta</taxon>
        <taxon>Embryophyta</taxon>
        <taxon>Tracheophyta</taxon>
        <taxon>Spermatophyta</taxon>
        <taxon>Magnoliopsida</taxon>
        <taxon>Liliopsida</taxon>
        <taxon>Dioscoreales</taxon>
        <taxon>Dioscoreaceae</taxon>
        <taxon>Dioscorea</taxon>
    </lineage>
</organism>
<keyword evidence="2" id="KW-1185">Reference proteome</keyword>
<proteinExistence type="predicted"/>
<accession>A0ACB7VA61</accession>